<sequence length="198" mass="23347">MKEIAIEKFIDRLDKFIKVTNSTYEKIERIRLELFELMQQTLEVQDIQDEYKEMACLCDNLKGPVVSFPYDGVTQITVYDYPARAVKKSDKYRNIWQYSISSALRKHDIKTISSALIIIRFFLPLSVAWDPDNRAINYVINGVKLGRLIKDDSWDKMSYMVIGGTDKENPRTEIWVYDLEKFDNKITIGRKEQPVFIW</sequence>
<dbReference type="AlphaFoldDB" id="A0A1M4ZDM5"/>
<dbReference type="InterPro" id="IPR036614">
    <property type="entry name" value="RusA-like_sf"/>
</dbReference>
<reference evidence="2" key="1">
    <citation type="submission" date="2016-11" db="EMBL/GenBank/DDBJ databases">
        <authorList>
            <person name="Varghese N."/>
            <person name="Submissions S."/>
        </authorList>
    </citation>
    <scope>NUCLEOTIDE SEQUENCE [LARGE SCALE GENOMIC DNA]</scope>
    <source>
        <strain evidence="2">DSM 12395</strain>
    </source>
</reference>
<evidence type="ECO:0000313" key="1">
    <source>
        <dbReference type="EMBL" id="SHF16159.1"/>
    </source>
</evidence>
<proteinExistence type="predicted"/>
<dbReference type="RefSeq" id="WP_073239221.1">
    <property type="nucleotide sequence ID" value="NZ_FQUY01000013.1"/>
</dbReference>
<keyword evidence="2" id="KW-1185">Reference proteome</keyword>
<gene>
    <name evidence="1" type="ORF">SAMN02745133_01966</name>
</gene>
<dbReference type="EMBL" id="FQUY01000013">
    <property type="protein sequence ID" value="SHF16159.1"/>
    <property type="molecule type" value="Genomic_DNA"/>
</dbReference>
<dbReference type="Proteomes" id="UP000184148">
    <property type="component" value="Unassembled WGS sequence"/>
</dbReference>
<name>A0A1M4ZDM5_9FIRM</name>
<dbReference type="OrthoDB" id="1898172at2"/>
<protein>
    <submittedName>
        <fullName evidence="1">Uncharacterized protein</fullName>
    </submittedName>
</protein>
<accession>A0A1M4ZDM5</accession>
<dbReference type="GO" id="GO:0006281">
    <property type="term" value="P:DNA repair"/>
    <property type="evidence" value="ECO:0007669"/>
    <property type="project" value="InterPro"/>
</dbReference>
<organism evidence="1 2">
    <name type="scientific">Desulforamulus putei DSM 12395</name>
    <dbReference type="NCBI Taxonomy" id="1121429"/>
    <lineage>
        <taxon>Bacteria</taxon>
        <taxon>Bacillati</taxon>
        <taxon>Bacillota</taxon>
        <taxon>Clostridia</taxon>
        <taxon>Eubacteriales</taxon>
        <taxon>Peptococcaceae</taxon>
        <taxon>Desulforamulus</taxon>
    </lineage>
</organism>
<dbReference type="GO" id="GO:0000287">
    <property type="term" value="F:magnesium ion binding"/>
    <property type="evidence" value="ECO:0007669"/>
    <property type="project" value="InterPro"/>
</dbReference>
<evidence type="ECO:0000313" key="2">
    <source>
        <dbReference type="Proteomes" id="UP000184148"/>
    </source>
</evidence>
<dbReference type="STRING" id="1121429.SAMN02745133_01966"/>
<dbReference type="GO" id="GO:0006310">
    <property type="term" value="P:DNA recombination"/>
    <property type="evidence" value="ECO:0007669"/>
    <property type="project" value="InterPro"/>
</dbReference>
<dbReference type="SUPFAM" id="SSF103084">
    <property type="entry name" value="Holliday junction resolvase RusA"/>
    <property type="match status" value="1"/>
</dbReference>